<sequence length="321" mass="34234">MDDDRVVGAELERLAATDPLDPIDPHAMLTRGRRSRRTRRLVGAGGGVAAVAVVAIGATLLPNLNATTPDADAAGTDLSSEFSAVPGVQRGEAGTGVQITYAEANRRCALRYPEVKRPLRPAAKAWAGAINLFQLQRGDSKADCMVPGGDKPSAALVAAAQRDPVPTTQAGQLRNCSVGFWTDLTKWRVLASDVAPGSVSSVVAMSPSGKSVVECVLMAATQFEPARMFQNSQIVRTPVQQHTFQAAFKMNTSNEDGFHYAVGRMSPDIVRITIEQAGHGKHEIKVKDGWYALAWLNEHPSGLGLQIIGYHKDGSTDVRVA</sequence>
<evidence type="ECO:0000256" key="1">
    <source>
        <dbReference type="SAM" id="Phobius"/>
    </source>
</evidence>
<name>A0A4R4YLB5_9ACTN</name>
<dbReference type="AlphaFoldDB" id="A0A4R4YLB5"/>
<dbReference type="OrthoDB" id="3813920at2"/>
<dbReference type="Proteomes" id="UP000295124">
    <property type="component" value="Unassembled WGS sequence"/>
</dbReference>
<dbReference type="RefSeq" id="WP_132176941.1">
    <property type="nucleotide sequence ID" value="NZ_SMKX01000211.1"/>
</dbReference>
<evidence type="ECO:0000313" key="3">
    <source>
        <dbReference type="Proteomes" id="UP000295124"/>
    </source>
</evidence>
<evidence type="ECO:0000313" key="2">
    <source>
        <dbReference type="EMBL" id="TDD45210.1"/>
    </source>
</evidence>
<dbReference type="EMBL" id="SMKX01000211">
    <property type="protein sequence ID" value="TDD45210.1"/>
    <property type="molecule type" value="Genomic_DNA"/>
</dbReference>
<keyword evidence="1" id="KW-1133">Transmembrane helix</keyword>
<reference evidence="2 3" key="1">
    <citation type="submission" date="2019-03" db="EMBL/GenBank/DDBJ databases">
        <title>Draft genome sequences of novel Actinobacteria.</title>
        <authorList>
            <person name="Sahin N."/>
            <person name="Ay H."/>
            <person name="Saygin H."/>
        </authorList>
    </citation>
    <scope>NUCLEOTIDE SEQUENCE [LARGE SCALE GENOMIC DNA]</scope>
    <source>
        <strain evidence="2 3">JCM 13523</strain>
    </source>
</reference>
<comment type="caution">
    <text evidence="2">The sequence shown here is derived from an EMBL/GenBank/DDBJ whole genome shotgun (WGS) entry which is preliminary data.</text>
</comment>
<feature type="transmembrane region" description="Helical" evidence="1">
    <location>
        <begin position="41"/>
        <end position="61"/>
    </location>
</feature>
<keyword evidence="1" id="KW-0472">Membrane</keyword>
<protein>
    <submittedName>
        <fullName evidence="2">Uncharacterized protein</fullName>
    </submittedName>
</protein>
<keyword evidence="1" id="KW-0812">Transmembrane</keyword>
<accession>A0A4R4YLB5</accession>
<keyword evidence="3" id="KW-1185">Reference proteome</keyword>
<gene>
    <name evidence="2" type="ORF">E1263_39110</name>
</gene>
<proteinExistence type="predicted"/>
<organism evidence="2 3">
    <name type="scientific">Kribbella antibiotica</name>
    <dbReference type="NCBI Taxonomy" id="190195"/>
    <lineage>
        <taxon>Bacteria</taxon>
        <taxon>Bacillati</taxon>
        <taxon>Actinomycetota</taxon>
        <taxon>Actinomycetes</taxon>
        <taxon>Propionibacteriales</taxon>
        <taxon>Kribbellaceae</taxon>
        <taxon>Kribbella</taxon>
    </lineage>
</organism>